<organism evidence="2 3">
    <name type="scientific">Catharus fuscescens</name>
    <name type="common">Veery</name>
    <name type="synonym">Turdus fuscescens</name>
    <dbReference type="NCBI Taxonomy" id="159581"/>
    <lineage>
        <taxon>Eukaryota</taxon>
        <taxon>Metazoa</taxon>
        <taxon>Chordata</taxon>
        <taxon>Craniata</taxon>
        <taxon>Vertebrata</taxon>
        <taxon>Euteleostomi</taxon>
        <taxon>Archelosauria</taxon>
        <taxon>Archosauria</taxon>
        <taxon>Dinosauria</taxon>
        <taxon>Saurischia</taxon>
        <taxon>Theropoda</taxon>
        <taxon>Coelurosauria</taxon>
        <taxon>Aves</taxon>
        <taxon>Neognathae</taxon>
        <taxon>Neoaves</taxon>
        <taxon>Telluraves</taxon>
        <taxon>Australaves</taxon>
        <taxon>Passeriformes</taxon>
        <taxon>Turdidae</taxon>
        <taxon>Catharus</taxon>
    </lineage>
</organism>
<reference evidence="2 3" key="1">
    <citation type="submission" date="2019-09" db="EMBL/GenBank/DDBJ databases">
        <title>Bird 10,000 Genomes (B10K) Project - Family phase.</title>
        <authorList>
            <person name="Zhang G."/>
        </authorList>
    </citation>
    <scope>NUCLEOTIDE SEQUENCE [LARGE SCALE GENOMIC DNA]</scope>
    <source>
        <strain evidence="2">B10K-DU-001-17</strain>
        <tissue evidence="2">Muscle</tissue>
    </source>
</reference>
<proteinExistence type="predicted"/>
<dbReference type="Proteomes" id="UP000519684">
    <property type="component" value="Unassembled WGS sequence"/>
</dbReference>
<keyword evidence="3" id="KW-1185">Reference proteome</keyword>
<comment type="caution">
    <text evidence="2">The sequence shown here is derived from an EMBL/GenBank/DDBJ whole genome shotgun (WGS) entry which is preliminary data.</text>
</comment>
<dbReference type="PANTHER" id="PTHR34831:SF1">
    <property type="entry name" value="MIGRATION AND INVASION-INHIBITORY PROTEIN"/>
    <property type="match status" value="1"/>
</dbReference>
<evidence type="ECO:0000256" key="1">
    <source>
        <dbReference type="SAM" id="MobiDB-lite"/>
    </source>
</evidence>
<dbReference type="AlphaFoldDB" id="A0A7L2DN28"/>
<feature type="compositionally biased region" description="Basic and acidic residues" evidence="1">
    <location>
        <begin position="85"/>
        <end position="99"/>
    </location>
</feature>
<sequence>GVLKETYGHGRALRKGCPGKDKNVTPVSAAVCGREDSRVDGDGHAQGSPEKESSLLGHGEIRKQSALQHSSHEKSHPGPSLSRGQNKEPSEELVVTREPHIPKSVLLTSQSKELKKEASHVTFQLEPEEDTIPVTNWSALPFLGYDWIAGLLDTKSPVTEKPEQYFAELQEFRESNRDACIHQQHQEPKALDPQELDLMTDSHKCVYSYRLNRRLFTVPVGSEPACPVCKIPGT</sequence>
<feature type="non-terminal residue" evidence="2">
    <location>
        <position position="234"/>
    </location>
</feature>
<feature type="non-terminal residue" evidence="2">
    <location>
        <position position="1"/>
    </location>
</feature>
<evidence type="ECO:0000313" key="2">
    <source>
        <dbReference type="EMBL" id="NXQ50785.1"/>
    </source>
</evidence>
<feature type="compositionally biased region" description="Basic and acidic residues" evidence="1">
    <location>
        <begin position="33"/>
        <end position="63"/>
    </location>
</feature>
<dbReference type="PANTHER" id="PTHR34831">
    <property type="entry name" value="MIGRATION AND INVASION-INHIBITORY PROTEIN"/>
    <property type="match status" value="1"/>
</dbReference>
<evidence type="ECO:0000313" key="3">
    <source>
        <dbReference type="Proteomes" id="UP000519684"/>
    </source>
</evidence>
<dbReference type="Pfam" id="PF15734">
    <property type="entry name" value="MIIP"/>
    <property type="match status" value="1"/>
</dbReference>
<name>A0A7L2DN28_CATFU</name>
<dbReference type="EMBL" id="VWYD01030888">
    <property type="protein sequence ID" value="NXQ50785.1"/>
    <property type="molecule type" value="Genomic_DNA"/>
</dbReference>
<accession>A0A7L2DN28</accession>
<feature type="region of interest" description="Disordered" evidence="1">
    <location>
        <begin position="1"/>
        <end position="99"/>
    </location>
</feature>
<dbReference type="GO" id="GO:0030336">
    <property type="term" value="P:negative regulation of cell migration"/>
    <property type="evidence" value="ECO:0007669"/>
    <property type="project" value="InterPro"/>
</dbReference>
<gene>
    <name evidence="2" type="primary">Miip</name>
    <name evidence="2" type="ORF">CATFUS_R01950</name>
</gene>
<dbReference type="GO" id="GO:0010972">
    <property type="term" value="P:negative regulation of G2/M transition of mitotic cell cycle"/>
    <property type="evidence" value="ECO:0007669"/>
    <property type="project" value="InterPro"/>
</dbReference>
<protein>
    <submittedName>
        <fullName evidence="2">MIIP protein</fullName>
    </submittedName>
</protein>
<dbReference type="InterPro" id="IPR031466">
    <property type="entry name" value="MIIP"/>
</dbReference>